<reference evidence="3" key="1">
    <citation type="journal article" date="2007" name="Proc. Natl. Acad. Sci. U.S.A.">
        <title>Genome sequencing reveals complex secondary metabolome in the marine actinomycete Salinispora tropica.</title>
        <authorList>
            <person name="Udwary D.W."/>
            <person name="Zeigler L."/>
            <person name="Asolkar R.N."/>
            <person name="Singan V."/>
            <person name="Lapidus A."/>
            <person name="Fenical W."/>
            <person name="Jensen P.R."/>
            <person name="Moore B.S."/>
        </authorList>
    </citation>
    <scope>NUCLEOTIDE SEQUENCE [LARGE SCALE GENOMIC DNA]</scope>
    <source>
        <strain evidence="3">ATCC BAA-916 / DSM 44818 / CNB-440</strain>
    </source>
</reference>
<evidence type="ECO:0000313" key="2">
    <source>
        <dbReference type="EMBL" id="ABP54360.1"/>
    </source>
</evidence>
<dbReference type="GO" id="GO:0003677">
    <property type="term" value="F:DNA binding"/>
    <property type="evidence" value="ECO:0007669"/>
    <property type="project" value="InterPro"/>
</dbReference>
<name>A4X660_SALTO</name>
<feature type="domain" description="DUF5753" evidence="1">
    <location>
        <begin position="79"/>
        <end position="246"/>
    </location>
</feature>
<dbReference type="Pfam" id="PF19054">
    <property type="entry name" value="DUF5753"/>
    <property type="match status" value="1"/>
</dbReference>
<keyword evidence="3" id="KW-1185">Reference proteome</keyword>
<evidence type="ECO:0000313" key="3">
    <source>
        <dbReference type="Proteomes" id="UP000000235"/>
    </source>
</evidence>
<dbReference type="InterPro" id="IPR043917">
    <property type="entry name" value="DUF5753"/>
</dbReference>
<dbReference type="STRING" id="369723.Strop_1898"/>
<gene>
    <name evidence="2" type="ordered locus">Strop_1898</name>
</gene>
<organism evidence="2 3">
    <name type="scientific">Salinispora tropica (strain ATCC BAA-916 / DSM 44818 / JCM 13857 / NBRC 105044 / CNB-440)</name>
    <dbReference type="NCBI Taxonomy" id="369723"/>
    <lineage>
        <taxon>Bacteria</taxon>
        <taxon>Bacillati</taxon>
        <taxon>Actinomycetota</taxon>
        <taxon>Actinomycetes</taxon>
        <taxon>Micromonosporales</taxon>
        <taxon>Micromonosporaceae</taxon>
        <taxon>Salinispora</taxon>
    </lineage>
</organism>
<dbReference type="Gene3D" id="1.10.260.40">
    <property type="entry name" value="lambda repressor-like DNA-binding domains"/>
    <property type="match status" value="1"/>
</dbReference>
<protein>
    <recommendedName>
        <fullName evidence="1">DUF5753 domain-containing protein</fullName>
    </recommendedName>
</protein>
<evidence type="ECO:0000259" key="1">
    <source>
        <dbReference type="Pfam" id="PF19054"/>
    </source>
</evidence>
<dbReference type="AlphaFoldDB" id="A4X660"/>
<accession>A4X660</accession>
<dbReference type="Proteomes" id="UP000000235">
    <property type="component" value="Chromosome"/>
</dbReference>
<dbReference type="HOGENOM" id="CLU_055817_0_1_11"/>
<dbReference type="eggNOG" id="COG1396">
    <property type="taxonomic scope" value="Bacteria"/>
</dbReference>
<dbReference type="InterPro" id="IPR010982">
    <property type="entry name" value="Lambda_DNA-bd_dom_sf"/>
</dbReference>
<sequence length="252" mass="28186">MGSGMNRVVQIAMAEAGETADSIAARVGVDPKTVARWVTQGRIPQTRHRAQVAELLKRDVFDLWPDAQRRKEPAWFRPWTEVERDAVGLRWFESAVLPGLLQTEEYARAVLSSGPLISDVENHIGIRLQRQAAVFERPRRPLSVFVIDEAALRRGAREIMEPQLDHLMMMAQQPNVMVHVLPLDAGLHPGQAGPFVIATSPDGDDVGYVDDQAAGRITKDVAMLWAVWDTVRSVALPRNQTIDFLKARSWLT</sequence>
<proteinExistence type="predicted"/>
<dbReference type="KEGG" id="stp:Strop_1898"/>
<dbReference type="EMBL" id="CP000667">
    <property type="protein sequence ID" value="ABP54360.1"/>
    <property type="molecule type" value="Genomic_DNA"/>
</dbReference>